<dbReference type="Proteomes" id="UP000273643">
    <property type="component" value="Unassembled WGS sequence"/>
</dbReference>
<comment type="similarity">
    <text evidence="1">Belongs to the methyltransferase superfamily. RsmJ family.</text>
</comment>
<feature type="binding site" evidence="1">
    <location>
        <begin position="116"/>
        <end position="117"/>
    </location>
    <ligand>
        <name>S-adenosyl-L-methionine</name>
        <dbReference type="ChEBI" id="CHEBI:59789"/>
    </ligand>
</feature>
<comment type="subcellular location">
    <subcellularLocation>
        <location evidence="1">Cytoplasm</location>
    </subcellularLocation>
</comment>
<protein>
    <recommendedName>
        <fullName evidence="1">Ribosomal RNA small subunit methyltransferase J</fullName>
        <ecNumber evidence="1">2.1.1.242</ecNumber>
    </recommendedName>
    <alternativeName>
        <fullName evidence="1">16S rRNA m2G1516 methyltransferase</fullName>
    </alternativeName>
    <alternativeName>
        <fullName evidence="1">rRNA (guanine-N(2)-)-methyltransferase</fullName>
    </alternativeName>
</protein>
<comment type="catalytic activity">
    <reaction evidence="1">
        <text>guanosine(1516) in 16S rRNA + S-adenosyl-L-methionine = N(2)-methylguanosine(1516) in 16S rRNA + S-adenosyl-L-homocysteine + H(+)</text>
        <dbReference type="Rhea" id="RHEA:43220"/>
        <dbReference type="Rhea" id="RHEA-COMP:10412"/>
        <dbReference type="Rhea" id="RHEA-COMP:10413"/>
        <dbReference type="ChEBI" id="CHEBI:15378"/>
        <dbReference type="ChEBI" id="CHEBI:57856"/>
        <dbReference type="ChEBI" id="CHEBI:59789"/>
        <dbReference type="ChEBI" id="CHEBI:74269"/>
        <dbReference type="ChEBI" id="CHEBI:74481"/>
        <dbReference type="EC" id="2.1.1.242"/>
    </reaction>
</comment>
<dbReference type="RefSeq" id="WP_123636854.1">
    <property type="nucleotide sequence ID" value="NZ_RJUK01000001.1"/>
</dbReference>
<dbReference type="Pfam" id="PF04445">
    <property type="entry name" value="SAM_MT"/>
    <property type="match status" value="1"/>
</dbReference>
<comment type="caution">
    <text evidence="2">The sequence shown here is derived from an EMBL/GenBank/DDBJ whole genome shotgun (WGS) entry which is preliminary data.</text>
</comment>
<reference evidence="2 3" key="1">
    <citation type="submission" date="2018-11" db="EMBL/GenBank/DDBJ databases">
        <title>Genomic Encyclopedia of Type Strains, Phase IV (KMG-IV): sequencing the most valuable type-strain genomes for metagenomic binning, comparative biology and taxonomic classification.</title>
        <authorList>
            <person name="Goeker M."/>
        </authorList>
    </citation>
    <scope>NUCLEOTIDE SEQUENCE [LARGE SCALE GENOMIC DNA]</scope>
    <source>
        <strain evidence="2 3">DSM 16974</strain>
    </source>
</reference>
<dbReference type="EMBL" id="RJUK01000001">
    <property type="protein sequence ID" value="ROQ19501.1"/>
    <property type="molecule type" value="Genomic_DNA"/>
</dbReference>
<dbReference type="PANTHER" id="PTHR36112">
    <property type="entry name" value="RIBOSOMAL RNA SMALL SUBUNIT METHYLTRANSFERASE J"/>
    <property type="match status" value="1"/>
</dbReference>
<dbReference type="Gene3D" id="3.40.50.150">
    <property type="entry name" value="Vaccinia Virus protein VP39"/>
    <property type="match status" value="1"/>
</dbReference>
<dbReference type="InterPro" id="IPR007536">
    <property type="entry name" value="16SrRNA_methylTrfase_J"/>
</dbReference>
<accession>A0A3N1NVM5</accession>
<keyword evidence="1" id="KW-0698">rRNA processing</keyword>
<dbReference type="GO" id="GO:0008990">
    <property type="term" value="F:rRNA (guanine-N2-)-methyltransferase activity"/>
    <property type="evidence" value="ECO:0007669"/>
    <property type="project" value="UniProtKB-UniRule"/>
</dbReference>
<dbReference type="EC" id="2.1.1.242" evidence="1"/>
<evidence type="ECO:0000313" key="2">
    <source>
        <dbReference type="EMBL" id="ROQ19501.1"/>
    </source>
</evidence>
<dbReference type="SUPFAM" id="SSF53335">
    <property type="entry name" value="S-adenosyl-L-methionine-dependent methyltransferases"/>
    <property type="match status" value="1"/>
</dbReference>
<keyword evidence="1 2" id="KW-0808">Transferase</keyword>
<organism evidence="2 3">
    <name type="scientific">Marinimicrobium koreense</name>
    <dbReference type="NCBI Taxonomy" id="306545"/>
    <lineage>
        <taxon>Bacteria</taxon>
        <taxon>Pseudomonadati</taxon>
        <taxon>Pseudomonadota</taxon>
        <taxon>Gammaproteobacteria</taxon>
        <taxon>Cellvibrionales</taxon>
        <taxon>Cellvibrionaceae</taxon>
        <taxon>Marinimicrobium</taxon>
    </lineage>
</organism>
<name>A0A3N1NVM5_9GAMM</name>
<dbReference type="AlphaFoldDB" id="A0A3N1NVM5"/>
<dbReference type="OrthoDB" id="3191794at2"/>
<dbReference type="PANTHER" id="PTHR36112:SF1">
    <property type="entry name" value="RIBOSOMAL RNA SMALL SUBUNIT METHYLTRANSFERASE J"/>
    <property type="match status" value="1"/>
</dbReference>
<proteinExistence type="inferred from homology"/>
<feature type="binding site" evidence="1">
    <location>
        <position position="195"/>
    </location>
    <ligand>
        <name>S-adenosyl-L-methionine</name>
        <dbReference type="ChEBI" id="CHEBI:59789"/>
    </ligand>
</feature>
<keyword evidence="3" id="KW-1185">Reference proteome</keyword>
<sequence>MNTLSATWPLVVIAQSSDSRAEAAATARELDVPLLINAEPEQLSEPTFALVYDDHGLALHHTGRKVPGPVQVDFLGGAVDHRRRFGGGKGQMIAKAVGLKPHVFPHVLDLTAGLGRDAFVLASLGCRVQLWERSPVVYRLLADGLARARRGAEQSGDGDLMEILGRMSLQLGDGASYLASLAEGDPVRPDVIYLDPMFPERQKSADVKKEMRAFHTLVGADADADDLLAPALAKARYRVVVKRPRKAPDLAGRAPGHRIEGKSSRFDVYALHKLPERLNDE</sequence>
<keyword evidence="1" id="KW-0963">Cytoplasm</keyword>
<evidence type="ECO:0000256" key="1">
    <source>
        <dbReference type="HAMAP-Rule" id="MF_01523"/>
    </source>
</evidence>
<keyword evidence="1 2" id="KW-0489">Methyltransferase</keyword>
<keyword evidence="1" id="KW-0949">S-adenosyl-L-methionine</keyword>
<dbReference type="HAMAP" id="MF_01523">
    <property type="entry name" value="16SrRNA_methyltr_J"/>
    <property type="match status" value="1"/>
</dbReference>
<gene>
    <name evidence="1" type="primary">rsmJ</name>
    <name evidence="2" type="ORF">EDC38_0085</name>
</gene>
<feature type="binding site" evidence="1">
    <location>
        <begin position="132"/>
        <end position="133"/>
    </location>
    <ligand>
        <name>S-adenosyl-L-methionine</name>
        <dbReference type="ChEBI" id="CHEBI:59789"/>
    </ligand>
</feature>
<comment type="function">
    <text evidence="1">Specifically methylates the guanosine in position 1516 of 16S rRNA.</text>
</comment>
<evidence type="ECO:0000313" key="3">
    <source>
        <dbReference type="Proteomes" id="UP000273643"/>
    </source>
</evidence>
<comment type="caution">
    <text evidence="1">Lacks conserved residue(s) required for the propagation of feature annotation.</text>
</comment>
<dbReference type="GO" id="GO:0005737">
    <property type="term" value="C:cytoplasm"/>
    <property type="evidence" value="ECO:0007669"/>
    <property type="project" value="UniProtKB-SubCell"/>
</dbReference>
<dbReference type="InterPro" id="IPR029063">
    <property type="entry name" value="SAM-dependent_MTases_sf"/>
</dbReference>